<dbReference type="RefSeq" id="WP_138598423.1">
    <property type="nucleotide sequence ID" value="NZ_PNCK01000096.1"/>
</dbReference>
<protein>
    <submittedName>
        <fullName evidence="5">Serine hydrolase</fullName>
    </submittedName>
</protein>
<dbReference type="EMBL" id="PNCK01000096">
    <property type="protein sequence ID" value="TMP39899.1"/>
    <property type="molecule type" value="Genomic_DNA"/>
</dbReference>
<evidence type="ECO:0000313" key="5">
    <source>
        <dbReference type="EMBL" id="TMP59925.1"/>
    </source>
</evidence>
<reference evidence="7" key="2">
    <citation type="submission" date="2019-06" db="EMBL/GenBank/DDBJ databases">
        <title>Co-occurence of chitin degradation, pigmentation and bioactivity in marine Pseudoalteromonas.</title>
        <authorList>
            <person name="Sonnenschein E.C."/>
            <person name="Bech P.K."/>
        </authorList>
    </citation>
    <scope>NUCLEOTIDE SEQUENCE [LARGE SCALE GENOMIC DNA]</scope>
    <source>
        <strain evidence="7">S2231</strain>
        <strain evidence="4">S2233</strain>
    </source>
</reference>
<feature type="domain" description="Beta-lactamase-related" evidence="3">
    <location>
        <begin position="59"/>
        <end position="384"/>
    </location>
</feature>
<evidence type="ECO:0000313" key="4">
    <source>
        <dbReference type="EMBL" id="TMP39899.1"/>
    </source>
</evidence>
<dbReference type="PROSITE" id="PS51257">
    <property type="entry name" value="PROKAR_LIPOPROTEIN"/>
    <property type="match status" value="1"/>
</dbReference>
<keyword evidence="6" id="KW-1185">Reference proteome</keyword>
<name>A0A5S3XSR9_9GAMM</name>
<comment type="caution">
    <text evidence="5">The sequence shown here is derived from an EMBL/GenBank/DDBJ whole genome shotgun (WGS) entry which is preliminary data.</text>
</comment>
<dbReference type="Proteomes" id="UP000307706">
    <property type="component" value="Unassembled WGS sequence"/>
</dbReference>
<dbReference type="Proteomes" id="UP000305730">
    <property type="component" value="Unassembled WGS sequence"/>
</dbReference>
<feature type="region of interest" description="Disordered" evidence="1">
    <location>
        <begin position="31"/>
        <end position="50"/>
    </location>
</feature>
<keyword evidence="5" id="KW-0378">Hydrolase</keyword>
<evidence type="ECO:0000259" key="3">
    <source>
        <dbReference type="Pfam" id="PF00144"/>
    </source>
</evidence>
<feature type="chain" id="PRO_5024278376" evidence="2">
    <location>
        <begin position="27"/>
        <end position="403"/>
    </location>
</feature>
<dbReference type="EMBL" id="PNCL01000036">
    <property type="protein sequence ID" value="TMP59925.1"/>
    <property type="molecule type" value="Genomic_DNA"/>
</dbReference>
<dbReference type="OrthoDB" id="9799367at2"/>
<dbReference type="SUPFAM" id="SSF56601">
    <property type="entry name" value="beta-lactamase/transpeptidase-like"/>
    <property type="match status" value="1"/>
</dbReference>
<dbReference type="PANTHER" id="PTHR46825:SF9">
    <property type="entry name" value="BETA-LACTAMASE-RELATED DOMAIN-CONTAINING PROTEIN"/>
    <property type="match status" value="1"/>
</dbReference>
<keyword evidence="2" id="KW-0732">Signal</keyword>
<reference evidence="6 7" key="1">
    <citation type="submission" date="2017-12" db="EMBL/GenBank/DDBJ databases">
        <authorList>
            <person name="Paulsen S."/>
            <person name="Gram L.K."/>
        </authorList>
    </citation>
    <scope>NUCLEOTIDE SEQUENCE [LARGE SCALE GENOMIC DNA]</scope>
    <source>
        <strain evidence="5 7">S2231</strain>
        <strain evidence="4 6">S2233</strain>
    </source>
</reference>
<proteinExistence type="predicted"/>
<feature type="signal peptide" evidence="2">
    <location>
        <begin position="1"/>
        <end position="26"/>
    </location>
</feature>
<organism evidence="5 7">
    <name type="scientific">Pseudoalteromonas citrea</name>
    <dbReference type="NCBI Taxonomy" id="43655"/>
    <lineage>
        <taxon>Bacteria</taxon>
        <taxon>Pseudomonadati</taxon>
        <taxon>Pseudomonadota</taxon>
        <taxon>Gammaproteobacteria</taxon>
        <taxon>Alteromonadales</taxon>
        <taxon>Pseudoalteromonadaceae</taxon>
        <taxon>Pseudoalteromonas</taxon>
    </lineage>
</organism>
<dbReference type="Pfam" id="PF00144">
    <property type="entry name" value="Beta-lactamase"/>
    <property type="match status" value="1"/>
</dbReference>
<evidence type="ECO:0000313" key="6">
    <source>
        <dbReference type="Proteomes" id="UP000305730"/>
    </source>
</evidence>
<reference evidence="5" key="3">
    <citation type="submission" date="2019-09" db="EMBL/GenBank/DDBJ databases">
        <title>Co-occurence of chitin degradation, pigmentation and bioactivity in marine Pseudoalteromonas.</title>
        <authorList>
            <person name="Sonnenschein E.C."/>
            <person name="Bech P.K."/>
        </authorList>
    </citation>
    <scope>NUCLEOTIDE SEQUENCE</scope>
    <source>
        <strain evidence="5">S2231</strain>
        <strain evidence="6">S2233</strain>
    </source>
</reference>
<dbReference type="AlphaFoldDB" id="A0A5S3XSR9"/>
<dbReference type="InterPro" id="IPR050491">
    <property type="entry name" value="AmpC-like"/>
</dbReference>
<accession>A0A5S3XSR9</accession>
<dbReference type="PANTHER" id="PTHR46825">
    <property type="entry name" value="D-ALANYL-D-ALANINE-CARBOXYPEPTIDASE/ENDOPEPTIDASE AMPH"/>
    <property type="match status" value="1"/>
</dbReference>
<dbReference type="GO" id="GO:0016787">
    <property type="term" value="F:hydrolase activity"/>
    <property type="evidence" value="ECO:0007669"/>
    <property type="project" value="UniProtKB-KW"/>
</dbReference>
<dbReference type="InterPro" id="IPR012338">
    <property type="entry name" value="Beta-lactam/transpept-like"/>
</dbReference>
<dbReference type="InterPro" id="IPR001466">
    <property type="entry name" value="Beta-lactam-related"/>
</dbReference>
<sequence length="403" mass="44633">MTRLTRNSLFKLANITLISFVLSACGSDITQAQSKRPQPPIDETKLSQQVGTGQDGTLKQHLENIRQAYNVPAITAMTIKNGLVYEIASTGYRDIKSQILVSDNDRWEIGSVAKSMTAVLAARLVEQGLITFDSTIIEVLPELKGQIRKEHESVTLKHLLSMTSGLKKDIDIKHERWFDTSKTMQTLRSMLAKEVLNTEAVQTRGLFKYSNVGYVIAGHMLERVSNKTWEQLINDELFAQLGIINYGFGEPTIELSDQPKGHIYRDGEWQAITAGTENISQVYGPAGTINISLPDLAVYFSTVLEGMRGGGNIISRESYKMLLSPYSRTDDLQAGYAMGWYVKLDKTAFGHTGATETFSASSYLHPSENSAYFIAVNGDTDNAPKAIFEAVKLLTSRNVTTQI</sequence>
<evidence type="ECO:0000256" key="1">
    <source>
        <dbReference type="SAM" id="MobiDB-lite"/>
    </source>
</evidence>
<dbReference type="Gene3D" id="3.40.710.10">
    <property type="entry name" value="DD-peptidase/beta-lactamase superfamily"/>
    <property type="match status" value="1"/>
</dbReference>
<gene>
    <name evidence="5" type="ORF">CWB96_08085</name>
    <name evidence="4" type="ORF">CWB97_20435</name>
</gene>
<evidence type="ECO:0000256" key="2">
    <source>
        <dbReference type="SAM" id="SignalP"/>
    </source>
</evidence>
<evidence type="ECO:0000313" key="7">
    <source>
        <dbReference type="Proteomes" id="UP000307706"/>
    </source>
</evidence>